<dbReference type="Gene3D" id="1.10.10.10">
    <property type="entry name" value="Winged helix-like DNA-binding domain superfamily/Winged helix DNA-binding domain"/>
    <property type="match status" value="1"/>
</dbReference>
<dbReference type="Pfam" id="PF13424">
    <property type="entry name" value="TPR_12"/>
    <property type="match status" value="3"/>
</dbReference>
<dbReference type="GO" id="GO:0005092">
    <property type="term" value="F:GDP-dissociation inhibitor activity"/>
    <property type="evidence" value="ECO:0007669"/>
    <property type="project" value="TreeGrafter"/>
</dbReference>
<evidence type="ECO:0000256" key="2">
    <source>
        <dbReference type="ARBA" id="ARBA00022490"/>
    </source>
</evidence>
<dbReference type="PROSITE" id="PS50005">
    <property type="entry name" value="TPR"/>
    <property type="match status" value="1"/>
</dbReference>
<keyword evidence="2" id="KW-0963">Cytoplasm</keyword>
<keyword evidence="3" id="KW-0677">Repeat</keyword>
<evidence type="ECO:0000256" key="1">
    <source>
        <dbReference type="ARBA" id="ARBA00004496"/>
    </source>
</evidence>
<dbReference type="RefSeq" id="WP_184582400.1">
    <property type="nucleotide sequence ID" value="NZ_JACHJT010000001.1"/>
</dbReference>
<accession>A0A7W7RLV7</accession>
<protein>
    <submittedName>
        <fullName evidence="6">Tetratricopeptide (TPR) repeat protein</fullName>
    </submittedName>
</protein>
<keyword evidence="4" id="KW-0802">TPR repeat</keyword>
<dbReference type="GO" id="GO:0005938">
    <property type="term" value="C:cell cortex"/>
    <property type="evidence" value="ECO:0007669"/>
    <property type="project" value="TreeGrafter"/>
</dbReference>
<name>A0A7W7RLV7_9ACTN</name>
<dbReference type="Gene3D" id="1.25.40.10">
    <property type="entry name" value="Tetratricopeptide repeat domain"/>
    <property type="match status" value="2"/>
</dbReference>
<reference evidence="6 7" key="1">
    <citation type="submission" date="2020-08" db="EMBL/GenBank/DDBJ databases">
        <title>Sequencing the genomes of 1000 actinobacteria strains.</title>
        <authorList>
            <person name="Klenk H.-P."/>
        </authorList>
    </citation>
    <scope>NUCLEOTIDE SEQUENCE [LARGE SCALE GENOMIC DNA]</scope>
    <source>
        <strain evidence="6 7">DSM 102030</strain>
    </source>
</reference>
<dbReference type="AlphaFoldDB" id="A0A7W7RLV7"/>
<dbReference type="GO" id="GO:0001965">
    <property type="term" value="F:G-protein alpha-subunit binding"/>
    <property type="evidence" value="ECO:0007669"/>
    <property type="project" value="TreeGrafter"/>
</dbReference>
<dbReference type="Gene3D" id="3.40.50.300">
    <property type="entry name" value="P-loop containing nucleotide triphosphate hydrolases"/>
    <property type="match status" value="1"/>
</dbReference>
<gene>
    <name evidence="6" type="ORF">F4561_005204</name>
</gene>
<comment type="subcellular location">
    <subcellularLocation>
        <location evidence="1">Cytoplasm</location>
    </subcellularLocation>
</comment>
<proteinExistence type="predicted"/>
<dbReference type="GO" id="GO:0043531">
    <property type="term" value="F:ADP binding"/>
    <property type="evidence" value="ECO:0007669"/>
    <property type="project" value="InterPro"/>
</dbReference>
<dbReference type="InterPro" id="IPR036388">
    <property type="entry name" value="WH-like_DNA-bd_sf"/>
</dbReference>
<comment type="caution">
    <text evidence="6">The sequence shown here is derived from an EMBL/GenBank/DDBJ whole genome shotgun (WGS) entry which is preliminary data.</text>
</comment>
<evidence type="ECO:0000313" key="7">
    <source>
        <dbReference type="Proteomes" id="UP000523007"/>
    </source>
</evidence>
<dbReference type="Proteomes" id="UP000523007">
    <property type="component" value="Unassembled WGS sequence"/>
</dbReference>
<dbReference type="SUPFAM" id="SSF52540">
    <property type="entry name" value="P-loop containing nucleoside triphosphate hydrolases"/>
    <property type="match status" value="1"/>
</dbReference>
<dbReference type="InterPro" id="IPR052386">
    <property type="entry name" value="GPSM"/>
</dbReference>
<dbReference type="PRINTS" id="PR00364">
    <property type="entry name" value="DISEASERSIST"/>
</dbReference>
<dbReference type="InterPro" id="IPR027417">
    <property type="entry name" value="P-loop_NTPase"/>
</dbReference>
<evidence type="ECO:0000256" key="3">
    <source>
        <dbReference type="ARBA" id="ARBA00022737"/>
    </source>
</evidence>
<evidence type="ECO:0000313" key="6">
    <source>
        <dbReference type="EMBL" id="MBB4934384.1"/>
    </source>
</evidence>
<dbReference type="InterPro" id="IPR011990">
    <property type="entry name" value="TPR-like_helical_dom_sf"/>
</dbReference>
<dbReference type="SUPFAM" id="SSF48452">
    <property type="entry name" value="TPR-like"/>
    <property type="match status" value="2"/>
</dbReference>
<evidence type="ECO:0000256" key="5">
    <source>
        <dbReference type="SAM" id="MobiDB-lite"/>
    </source>
</evidence>
<dbReference type="SMART" id="SM00028">
    <property type="entry name" value="TPR"/>
    <property type="match status" value="7"/>
</dbReference>
<feature type="repeat" description="TPR" evidence="4">
    <location>
        <begin position="517"/>
        <end position="550"/>
    </location>
</feature>
<organism evidence="6 7">
    <name type="scientific">Lipingzhangella halophila</name>
    <dbReference type="NCBI Taxonomy" id="1783352"/>
    <lineage>
        <taxon>Bacteria</taxon>
        <taxon>Bacillati</taxon>
        <taxon>Actinomycetota</taxon>
        <taxon>Actinomycetes</taxon>
        <taxon>Streptosporangiales</taxon>
        <taxon>Nocardiopsidaceae</taxon>
        <taxon>Lipingzhangella</taxon>
    </lineage>
</organism>
<feature type="compositionally biased region" description="Polar residues" evidence="5">
    <location>
        <begin position="1"/>
        <end position="13"/>
    </location>
</feature>
<dbReference type="EMBL" id="JACHJT010000001">
    <property type="protein sequence ID" value="MBB4934384.1"/>
    <property type="molecule type" value="Genomic_DNA"/>
</dbReference>
<evidence type="ECO:0000256" key="4">
    <source>
        <dbReference type="PROSITE-ProRule" id="PRU00339"/>
    </source>
</evidence>
<dbReference type="PANTHER" id="PTHR45954">
    <property type="entry name" value="LD33695P"/>
    <property type="match status" value="1"/>
</dbReference>
<dbReference type="InterPro" id="IPR019734">
    <property type="entry name" value="TPR_rpt"/>
</dbReference>
<keyword evidence="7" id="KW-1185">Reference proteome</keyword>
<sequence length="822" mass="90398">MPESGVETSSIASAPSVVPEVGKQEVRQSVYADSGASGVSGVAEVPQGPPALVGRHQEFDRLLRSLAPQQPDEPEVLSTSPPDTAVVAGMGGIGKTALVLNAAVAAHGRGWFSRVVWLDLQSHTPGVEPLSDDQALDTALRQLNVPASDIPPTTEEKAAAYRGRLAGEQQRRGAPVLVVADNAGSVEQVEALRPGHGGSRLVVITRQWLQLPAVHRHAVNILDSQSATRLLEHQLREADPQDSRSADYDGLRQLASACEGLPLALTIMGAVLVRDPGHEPAELAAELRELEDSAERLGRFDDGHRGLEGVFATSLDRLADAQRMMFVLLGLSPGRRSSTTAVVLLAGTQEHEVRPVLLDLARAHLVQHRAARDQASGEEFWELHDLVADYARSLAEEARQNDTEADQTYHAAQIRLIDHYTAMTEAADRHLHAQPGDDVSAAFGDREEALAWLDDHREALVTAVRTAVEIDHTKAACDLPLLLNRYLDSRRDFADNLDLNAVAHRLFTQADDLQGQATALYNLGNALLHLRRFEQAVSLHTTALELFTKLGHQHVAARTWNQIATALRALRRFEQAVSAHTAALELLEDLHDSAGQANALDNLGITEQDLRRFASAITSHTLALDLLRELGDRHAEAGAWTNLGTALQGRRRYADAVEAHTRARDLWRELGDRHAEATAWTNLGTALEERRRYRDSLAALTWAQHLFHETDDRHGEALTCTNLGNTLVRLRRFDEAVAMHTRARDLFRHVGDHHGEARAWINLGAALYSMGRIEEALTAAEQGLDGLEAAGDEHYARRVRGILAGYKIRLAVRWHVWDRWRR</sequence>
<dbReference type="PANTHER" id="PTHR45954:SF1">
    <property type="entry name" value="LD33695P"/>
    <property type="match status" value="1"/>
</dbReference>
<feature type="region of interest" description="Disordered" evidence="5">
    <location>
        <begin position="1"/>
        <end position="23"/>
    </location>
</feature>